<reference evidence="10" key="1">
    <citation type="submission" date="2023-03" db="UniProtKB">
        <authorList>
            <consortium name="EnsemblPlants"/>
        </authorList>
    </citation>
    <scope>IDENTIFICATION</scope>
</reference>
<comment type="similarity">
    <text evidence="2 8">Belongs to the cytochrome P450 family.</text>
</comment>
<dbReference type="SUPFAM" id="SSF48264">
    <property type="entry name" value="Cytochrome P450"/>
    <property type="match status" value="1"/>
</dbReference>
<evidence type="ECO:0000313" key="11">
    <source>
        <dbReference type="Proteomes" id="UP001652600"/>
    </source>
</evidence>
<dbReference type="GO" id="GO:0005506">
    <property type="term" value="F:iron ion binding"/>
    <property type="evidence" value="ECO:0007669"/>
    <property type="project" value="InterPro"/>
</dbReference>
<dbReference type="GO" id="GO:0016125">
    <property type="term" value="P:sterol metabolic process"/>
    <property type="evidence" value="ECO:0007669"/>
    <property type="project" value="TreeGrafter"/>
</dbReference>
<evidence type="ECO:0000256" key="6">
    <source>
        <dbReference type="ARBA" id="ARBA00023004"/>
    </source>
</evidence>
<keyword evidence="7 8" id="KW-0349">Heme</keyword>
<evidence type="ECO:0000256" key="9">
    <source>
        <dbReference type="SAM" id="Coils"/>
    </source>
</evidence>
<dbReference type="GO" id="GO:0020037">
    <property type="term" value="F:heme binding"/>
    <property type="evidence" value="ECO:0007669"/>
    <property type="project" value="InterPro"/>
</dbReference>
<evidence type="ECO:0000313" key="12">
    <source>
        <dbReference type="RefSeq" id="XP_008444740.1"/>
    </source>
</evidence>
<dbReference type="Proteomes" id="UP001652600">
    <property type="component" value="Chromosome 3"/>
</dbReference>
<accession>A0A1S3BAK0</accession>
<evidence type="ECO:0000256" key="1">
    <source>
        <dbReference type="ARBA" id="ARBA00004167"/>
    </source>
</evidence>
<dbReference type="PRINTS" id="PR00463">
    <property type="entry name" value="EP450I"/>
</dbReference>
<comment type="subcellular location">
    <subcellularLocation>
        <location evidence="1">Membrane</location>
        <topology evidence="1">Single-pass membrane protein</topology>
    </subcellularLocation>
</comment>
<evidence type="ECO:0000256" key="7">
    <source>
        <dbReference type="PIRSR" id="PIRSR602401-1"/>
    </source>
</evidence>
<dbReference type="KEGG" id="cmo:103487988"/>
<proteinExistence type="inferred from homology"/>
<evidence type="ECO:0000256" key="2">
    <source>
        <dbReference type="ARBA" id="ARBA00010617"/>
    </source>
</evidence>
<dbReference type="EnsemblPlants" id="MELO3C010961.2.1">
    <property type="protein sequence ID" value="MELO3C010961.2.1"/>
    <property type="gene ID" value="MELO3C010961.2"/>
</dbReference>
<dbReference type="eggNOG" id="KOG0157">
    <property type="taxonomic scope" value="Eukaryota"/>
</dbReference>
<dbReference type="PROSITE" id="PS00086">
    <property type="entry name" value="CYTOCHROME_P450"/>
    <property type="match status" value="1"/>
</dbReference>
<keyword evidence="4 7" id="KW-0479">Metal-binding</keyword>
<evidence type="ECO:0000256" key="5">
    <source>
        <dbReference type="ARBA" id="ARBA00022989"/>
    </source>
</evidence>
<evidence type="ECO:0000256" key="4">
    <source>
        <dbReference type="ARBA" id="ARBA00022723"/>
    </source>
</evidence>
<dbReference type="Gene3D" id="1.10.630.10">
    <property type="entry name" value="Cytochrome P450"/>
    <property type="match status" value="1"/>
</dbReference>
<keyword evidence="8" id="KW-0560">Oxidoreductase</keyword>
<keyword evidence="6 7" id="KW-0408">Iron</keyword>
<keyword evidence="5" id="KW-0472">Membrane</keyword>
<dbReference type="GO" id="GO:0016705">
    <property type="term" value="F:oxidoreductase activity, acting on paired donors, with incorporation or reduction of molecular oxygen"/>
    <property type="evidence" value="ECO:0007669"/>
    <property type="project" value="InterPro"/>
</dbReference>
<keyword evidence="11" id="KW-1185">Reference proteome</keyword>
<evidence type="ECO:0000256" key="8">
    <source>
        <dbReference type="RuleBase" id="RU000461"/>
    </source>
</evidence>
<keyword evidence="5" id="KW-1133">Transmembrane helix</keyword>
<keyword evidence="3" id="KW-0812">Transmembrane</keyword>
<dbReference type="InterPro" id="IPR002401">
    <property type="entry name" value="Cyt_P450_E_grp-I"/>
</dbReference>
<comment type="cofactor">
    <cofactor evidence="7">
        <name>heme</name>
        <dbReference type="ChEBI" id="CHEBI:30413"/>
    </cofactor>
</comment>
<dbReference type="GO" id="GO:0016020">
    <property type="term" value="C:membrane"/>
    <property type="evidence" value="ECO:0007669"/>
    <property type="project" value="UniProtKB-SubCell"/>
</dbReference>
<dbReference type="PANTHER" id="PTHR24286:SF189">
    <property type="entry name" value="CYTOCHROME P450, FAMILY 722, SUBFAMILY A, POLYPEPTIDE 1"/>
    <property type="match status" value="1"/>
</dbReference>
<reference evidence="12" key="2">
    <citation type="submission" date="2025-04" db="UniProtKB">
        <authorList>
            <consortium name="RefSeq"/>
        </authorList>
    </citation>
    <scope>IDENTIFICATION</scope>
</reference>
<dbReference type="RefSeq" id="XP_008444740.1">
    <property type="nucleotide sequence ID" value="XM_008446518.2"/>
</dbReference>
<evidence type="ECO:0000313" key="10">
    <source>
        <dbReference type="EnsemblPlants" id="MELO3C010961.2.1"/>
    </source>
</evidence>
<dbReference type="AlphaFoldDB" id="A0A1S3BAK0"/>
<dbReference type="InterPro" id="IPR036396">
    <property type="entry name" value="Cyt_P450_sf"/>
</dbReference>
<protein>
    <submittedName>
        <fullName evidence="12">Abscisic acid 8'-hydroxylase 2</fullName>
    </submittedName>
</protein>
<dbReference type="InParanoid" id="A0A1S3BAK0"/>
<dbReference type="PANTHER" id="PTHR24286">
    <property type="entry name" value="CYTOCHROME P450 26"/>
    <property type="match status" value="1"/>
</dbReference>
<dbReference type="InterPro" id="IPR017972">
    <property type="entry name" value="Cyt_P450_CS"/>
</dbReference>
<dbReference type="SMR" id="A0A1S3BAK0"/>
<feature type="coiled-coil region" evidence="9">
    <location>
        <begin position="239"/>
        <end position="273"/>
    </location>
</feature>
<dbReference type="Pfam" id="PF00067">
    <property type="entry name" value="p450"/>
    <property type="match status" value="1"/>
</dbReference>
<dbReference type="GO" id="GO:0010268">
    <property type="term" value="P:brassinosteroid homeostasis"/>
    <property type="evidence" value="ECO:0007669"/>
    <property type="project" value="TreeGrafter"/>
</dbReference>
<organism evidence="11 12">
    <name type="scientific">Cucumis melo</name>
    <name type="common">Muskmelon</name>
    <dbReference type="NCBI Taxonomy" id="3656"/>
    <lineage>
        <taxon>Eukaryota</taxon>
        <taxon>Viridiplantae</taxon>
        <taxon>Streptophyta</taxon>
        <taxon>Embryophyta</taxon>
        <taxon>Tracheophyta</taxon>
        <taxon>Spermatophyta</taxon>
        <taxon>Magnoliopsida</taxon>
        <taxon>eudicotyledons</taxon>
        <taxon>Gunneridae</taxon>
        <taxon>Pentapetalae</taxon>
        <taxon>rosids</taxon>
        <taxon>fabids</taxon>
        <taxon>Cucurbitales</taxon>
        <taxon>Cucurbitaceae</taxon>
        <taxon>Benincaseae</taxon>
        <taxon>Cucumis</taxon>
    </lineage>
</organism>
<dbReference type="Gramene" id="MELO3C010961.2.1">
    <property type="protein sequence ID" value="MELO3C010961.2.1"/>
    <property type="gene ID" value="MELO3C010961.2"/>
</dbReference>
<sequence length="484" mass="55400">MSSLCFWCSAAAATATAVALWIVVVFHFLLKNKSPSSRISPAGTPPGSRGLPFIGETLQFMAAVNCSSGVYDFVRIRCLRYGGCFKTRIFGETHVFVSSTEWAKLILNDGGGRFTKKYIKSIAELVGHQSLLCAPHLHHKFLRSRLINLFSSCFLASFVPQFDRQIVETFQRWESGSTIFVLTEALKITCKAMCKMLISLEEENEVETIQKDVAYICAAMLAFPWRFPWTRFDTGLKARRRIIKKLKSIIQERRELELQYEDFLQQLLMEEDNERPLSDMEIGDNILTMLIAGQDTTASAITWIVKFLDENQDVLQNLKEEQFKILEKQREENRNFLTSEDLANMSYAAKIVKESLRLASIVPWLPRLILHDTEIQDYKIKKGWNVNIDVRSLHSDPSIYKDPIKFDPSRFDEETKAFGFLAFGMGGRQCLGMNLAKAMMLVFLHRLVTSFRWKVMDCDSSIEKWALFTKLKSGCPILITPIQS</sequence>
<gene>
    <name evidence="12" type="primary">LOC103487988</name>
    <name evidence="10" type="synonym">103487988</name>
</gene>
<evidence type="ECO:0000256" key="3">
    <source>
        <dbReference type="ARBA" id="ARBA00022692"/>
    </source>
</evidence>
<keyword evidence="9" id="KW-0175">Coiled coil</keyword>
<dbReference type="PRINTS" id="PR00385">
    <property type="entry name" value="P450"/>
</dbReference>
<dbReference type="GeneID" id="103487988"/>
<feature type="binding site" description="axial binding residue" evidence="7">
    <location>
        <position position="430"/>
    </location>
    <ligand>
        <name>heme</name>
        <dbReference type="ChEBI" id="CHEBI:30413"/>
    </ligand>
    <ligandPart>
        <name>Fe</name>
        <dbReference type="ChEBI" id="CHEBI:18248"/>
    </ligandPart>
</feature>
<dbReference type="CDD" id="cd11043">
    <property type="entry name" value="CYP90-like"/>
    <property type="match status" value="1"/>
</dbReference>
<dbReference type="GO" id="GO:0004497">
    <property type="term" value="F:monooxygenase activity"/>
    <property type="evidence" value="ECO:0007669"/>
    <property type="project" value="UniProtKB-KW"/>
</dbReference>
<name>A0A1S3BAK0_CUCME</name>
<dbReference type="GO" id="GO:0016132">
    <property type="term" value="P:brassinosteroid biosynthetic process"/>
    <property type="evidence" value="ECO:0007669"/>
    <property type="project" value="TreeGrafter"/>
</dbReference>
<keyword evidence="8" id="KW-0503">Monooxygenase</keyword>
<dbReference type="InterPro" id="IPR001128">
    <property type="entry name" value="Cyt_P450"/>
</dbReference>